<dbReference type="PANTHER" id="PTHR18901">
    <property type="entry name" value="2-DEOXYGLUCOSE-6-PHOSPHATE PHOSPHATASE 2"/>
    <property type="match status" value="1"/>
</dbReference>
<dbReference type="GO" id="GO:0046872">
    <property type="term" value="F:metal ion binding"/>
    <property type="evidence" value="ECO:0007669"/>
    <property type="project" value="UniProtKB-KW"/>
</dbReference>
<dbReference type="InterPro" id="IPR023198">
    <property type="entry name" value="PGP-like_dom2"/>
</dbReference>
<comment type="similarity">
    <text evidence="1">Belongs to the HAD-like hydrolase superfamily. CbbY/CbbZ/Gph/YieH family.</text>
</comment>
<reference evidence="4 6" key="1">
    <citation type="submission" date="2015-07" db="EMBL/GenBank/DDBJ databases">
        <title>Fjat-14205 dsm 2895.</title>
        <authorList>
            <person name="Liu B."/>
            <person name="Wang J."/>
            <person name="Zhu Y."/>
            <person name="Liu G."/>
            <person name="Chen Q."/>
            <person name="Chen Z."/>
            <person name="Lan J."/>
            <person name="Che J."/>
            <person name="Ge C."/>
            <person name="Shi H."/>
            <person name="Pan Z."/>
            <person name="Liu X."/>
        </authorList>
    </citation>
    <scope>NUCLEOTIDE SEQUENCE [LARGE SCALE GENOMIC DNA]</scope>
    <source>
        <strain evidence="4 6">DSM 2895</strain>
    </source>
</reference>
<accession>A0A0D1WND8</accession>
<gene>
    <name evidence="4" type="ORF">AF333_18985</name>
    <name evidence="5" type="ORF">SAMN04487909_12025</name>
</gene>
<name>A0A0D1WND8_ANEMI</name>
<dbReference type="InterPro" id="IPR006439">
    <property type="entry name" value="HAD-SF_hydro_IA"/>
</dbReference>
<dbReference type="InterPro" id="IPR023214">
    <property type="entry name" value="HAD_sf"/>
</dbReference>
<evidence type="ECO:0000313" key="6">
    <source>
        <dbReference type="Proteomes" id="UP000037269"/>
    </source>
</evidence>
<dbReference type="SFLD" id="SFLDS00003">
    <property type="entry name" value="Haloacid_Dehalogenase"/>
    <property type="match status" value="1"/>
</dbReference>
<dbReference type="CDD" id="cd16423">
    <property type="entry name" value="HAD_BPGM-like"/>
    <property type="match status" value="1"/>
</dbReference>
<protein>
    <submittedName>
        <fullName evidence="5">Haloacid dehalogenase superfamily, subfamily IA, variant 3 with third motif having DD or ED</fullName>
    </submittedName>
</protein>
<dbReference type="PANTHER" id="PTHR18901:SF38">
    <property type="entry name" value="PSEUDOURIDINE-5'-PHOSPHATASE"/>
    <property type="match status" value="1"/>
</dbReference>
<keyword evidence="6" id="KW-1185">Reference proteome</keyword>
<dbReference type="EMBL" id="LGUG01000004">
    <property type="protein sequence ID" value="KON97239.1"/>
    <property type="molecule type" value="Genomic_DNA"/>
</dbReference>
<keyword evidence="2" id="KW-0479">Metal-binding</keyword>
<dbReference type="GeneID" id="42307239"/>
<reference evidence="5 7" key="2">
    <citation type="submission" date="2016-10" db="EMBL/GenBank/DDBJ databases">
        <authorList>
            <person name="de Groot N.N."/>
        </authorList>
    </citation>
    <scope>NUCLEOTIDE SEQUENCE [LARGE SCALE GENOMIC DNA]</scope>
    <source>
        <strain evidence="5 7">DSM 2895</strain>
    </source>
</reference>
<dbReference type="PATRIC" id="fig|47500.8.peg.5858"/>
<dbReference type="STRING" id="47500.AF333_18985"/>
<dbReference type="InterPro" id="IPR036412">
    <property type="entry name" value="HAD-like_sf"/>
</dbReference>
<dbReference type="InterPro" id="IPR041492">
    <property type="entry name" value="HAD_2"/>
</dbReference>
<keyword evidence="3" id="KW-0378">Hydrolase</keyword>
<evidence type="ECO:0000313" key="5">
    <source>
        <dbReference type="EMBL" id="SDJ53583.1"/>
    </source>
</evidence>
<dbReference type="Proteomes" id="UP000037269">
    <property type="component" value="Unassembled WGS sequence"/>
</dbReference>
<dbReference type="SFLD" id="SFLDG01129">
    <property type="entry name" value="C1.5:_HAD__Beta-PGM__Phosphata"/>
    <property type="match status" value="1"/>
</dbReference>
<dbReference type="FunFam" id="3.40.50.1000:FF:000036">
    <property type="entry name" value="HAD family hydrolase"/>
    <property type="match status" value="1"/>
</dbReference>
<evidence type="ECO:0000313" key="7">
    <source>
        <dbReference type="Proteomes" id="UP000182836"/>
    </source>
</evidence>
<dbReference type="EMBL" id="FNED01000020">
    <property type="protein sequence ID" value="SDJ53583.1"/>
    <property type="molecule type" value="Genomic_DNA"/>
</dbReference>
<dbReference type="Proteomes" id="UP000182836">
    <property type="component" value="Unassembled WGS sequence"/>
</dbReference>
<dbReference type="OrthoDB" id="9797743at2"/>
<dbReference type="Pfam" id="PF13419">
    <property type="entry name" value="HAD_2"/>
    <property type="match status" value="1"/>
</dbReference>
<dbReference type="Gene3D" id="3.40.50.1000">
    <property type="entry name" value="HAD superfamily/HAD-like"/>
    <property type="match status" value="1"/>
</dbReference>
<organism evidence="4 6">
    <name type="scientific">Aneurinibacillus migulanus</name>
    <name type="common">Bacillus migulanus</name>
    <dbReference type="NCBI Taxonomy" id="47500"/>
    <lineage>
        <taxon>Bacteria</taxon>
        <taxon>Bacillati</taxon>
        <taxon>Bacillota</taxon>
        <taxon>Bacilli</taxon>
        <taxon>Bacillales</taxon>
        <taxon>Paenibacillaceae</taxon>
        <taxon>Aneurinibacillus group</taxon>
        <taxon>Aneurinibacillus</taxon>
    </lineage>
</organism>
<evidence type="ECO:0000256" key="3">
    <source>
        <dbReference type="ARBA" id="ARBA00022801"/>
    </source>
</evidence>
<dbReference type="GO" id="GO:0016787">
    <property type="term" value="F:hydrolase activity"/>
    <property type="evidence" value="ECO:0007669"/>
    <property type="project" value="UniProtKB-KW"/>
</dbReference>
<dbReference type="AlphaFoldDB" id="A0A0D1WND8"/>
<dbReference type="RefSeq" id="WP_043063335.1">
    <property type="nucleotide sequence ID" value="NZ_BJOA01000163.1"/>
</dbReference>
<dbReference type="PRINTS" id="PR00413">
    <property type="entry name" value="HADHALOGNASE"/>
</dbReference>
<evidence type="ECO:0000256" key="1">
    <source>
        <dbReference type="ARBA" id="ARBA00006171"/>
    </source>
</evidence>
<dbReference type="SUPFAM" id="SSF56784">
    <property type="entry name" value="HAD-like"/>
    <property type="match status" value="1"/>
</dbReference>
<sequence>MIQAIVFDFDGLIFDTETHEYKALQEIFTEYEAELPLDVWGKCVGTRAGTFDAYAYLEQCIGRTVDRDALVKLRREKYERLIGEEKIRDGVEDYLNAARKLGLKIGLASSSTRPWVVGHLEKLGILHYFECIHTAEDVEQVKPDPALYIKTLQCLGVKPEEAIAFEDSPNGALAAKRAGMYCVIVPNFVTETLPFHTIDIRLQSMAEIALEQLLDKIASSSET</sequence>
<dbReference type="NCBIfam" id="TIGR01509">
    <property type="entry name" value="HAD-SF-IA-v3"/>
    <property type="match status" value="1"/>
</dbReference>
<evidence type="ECO:0000313" key="4">
    <source>
        <dbReference type="EMBL" id="KON97239.1"/>
    </source>
</evidence>
<evidence type="ECO:0000256" key="2">
    <source>
        <dbReference type="ARBA" id="ARBA00022723"/>
    </source>
</evidence>
<dbReference type="Gene3D" id="1.10.150.240">
    <property type="entry name" value="Putative phosphatase, domain 2"/>
    <property type="match status" value="1"/>
</dbReference>
<proteinExistence type="inferred from homology"/>